<protein>
    <recommendedName>
        <fullName evidence="3">F-box domain-containing protein</fullName>
    </recommendedName>
</protein>
<keyword evidence="2" id="KW-1185">Reference proteome</keyword>
<dbReference type="Proteomes" id="UP000775547">
    <property type="component" value="Unassembled WGS sequence"/>
</dbReference>
<dbReference type="OrthoDB" id="3139566at2759"/>
<dbReference type="InterPro" id="IPR032675">
    <property type="entry name" value="LRR_dom_sf"/>
</dbReference>
<dbReference type="AlphaFoldDB" id="A0A9P7G097"/>
<accession>A0A9P7G097</accession>
<dbReference type="Gene3D" id="3.80.10.10">
    <property type="entry name" value="Ribonuclease Inhibitor"/>
    <property type="match status" value="1"/>
</dbReference>
<name>A0A9P7G097_9AGAR</name>
<proteinExistence type="predicted"/>
<evidence type="ECO:0000313" key="2">
    <source>
        <dbReference type="Proteomes" id="UP000775547"/>
    </source>
</evidence>
<comment type="caution">
    <text evidence="1">The sequence shown here is derived from an EMBL/GenBank/DDBJ whole genome shotgun (WGS) entry which is preliminary data.</text>
</comment>
<organism evidence="1 2">
    <name type="scientific">Asterophora parasitica</name>
    <dbReference type="NCBI Taxonomy" id="117018"/>
    <lineage>
        <taxon>Eukaryota</taxon>
        <taxon>Fungi</taxon>
        <taxon>Dikarya</taxon>
        <taxon>Basidiomycota</taxon>
        <taxon>Agaricomycotina</taxon>
        <taxon>Agaricomycetes</taxon>
        <taxon>Agaricomycetidae</taxon>
        <taxon>Agaricales</taxon>
        <taxon>Tricholomatineae</taxon>
        <taxon>Lyophyllaceae</taxon>
        <taxon>Asterophora</taxon>
    </lineage>
</organism>
<dbReference type="EMBL" id="JABCKV010000341">
    <property type="protein sequence ID" value="KAG5641303.1"/>
    <property type="molecule type" value="Genomic_DNA"/>
</dbReference>
<sequence>MEVTNDCISTSVEGMRIFAEEQSPGQNVDLVFRLPQELVAEIFVQTLSRGSFFVPPDINDSPWNLRAVCSLWRRIAPAERRLWNHVEVASIAAYIRTRSWTDVTSFQAYSRRFTIPFFGFLSQHIVHPNGLVSLKVGDLPFPKTWEAFIKDVVRPHLLRAHTLELCVEASHLSHIAPNACSQLESLTLGFKDDSELTVSDAATLPLFTGMRALRTLEISGIVIEQQLPDAVTTTIPWGQLTSLSITLCSSFAADLLSRCTNLLTCELFVEVFELGAAELAPVTAARLRCLIIENLTPERPLHALMDSFTPPSLSDLAVTASLAVAQTVTTTGQ</sequence>
<gene>
    <name evidence="1" type="ORF">DXG03_005552</name>
</gene>
<reference evidence="1" key="1">
    <citation type="submission" date="2020-07" db="EMBL/GenBank/DDBJ databases">
        <authorList>
            <person name="Nieuwenhuis M."/>
            <person name="Van De Peppel L.J.J."/>
        </authorList>
    </citation>
    <scope>NUCLEOTIDE SEQUENCE</scope>
    <source>
        <strain evidence="1">AP01</strain>
        <tissue evidence="1">Mycelium</tissue>
    </source>
</reference>
<dbReference type="SUPFAM" id="SSF52047">
    <property type="entry name" value="RNI-like"/>
    <property type="match status" value="1"/>
</dbReference>
<reference evidence="1" key="2">
    <citation type="submission" date="2021-10" db="EMBL/GenBank/DDBJ databases">
        <title>Phylogenomics reveals ancestral predisposition of the termite-cultivated fungus Termitomyces towards a domesticated lifestyle.</title>
        <authorList>
            <person name="Auxier B."/>
            <person name="Grum-Grzhimaylo A."/>
            <person name="Cardenas M.E."/>
            <person name="Lodge J.D."/>
            <person name="Laessoe T."/>
            <person name="Pedersen O."/>
            <person name="Smith M.E."/>
            <person name="Kuyper T.W."/>
            <person name="Franco-Molano E.A."/>
            <person name="Baroni T.J."/>
            <person name="Aanen D.K."/>
        </authorList>
    </citation>
    <scope>NUCLEOTIDE SEQUENCE</scope>
    <source>
        <strain evidence="1">AP01</strain>
        <tissue evidence="1">Mycelium</tissue>
    </source>
</reference>
<evidence type="ECO:0008006" key="3">
    <source>
        <dbReference type="Google" id="ProtNLM"/>
    </source>
</evidence>
<evidence type="ECO:0000313" key="1">
    <source>
        <dbReference type="EMBL" id="KAG5641303.1"/>
    </source>
</evidence>